<dbReference type="AlphaFoldDB" id="M1PBB3"/>
<comment type="subcellular location">
    <subcellularLocation>
        <location evidence="1">Membrane</location>
        <topology evidence="1">Multi-pass membrane protein</topology>
    </subcellularLocation>
</comment>
<dbReference type="eggNOG" id="COG0659">
    <property type="taxonomic scope" value="Bacteria"/>
</dbReference>
<name>M1PBB3_DESSD</name>
<evidence type="ECO:0000313" key="7">
    <source>
        <dbReference type="EMBL" id="AGF78927.1"/>
    </source>
</evidence>
<feature type="transmembrane region" description="Helical" evidence="5">
    <location>
        <begin position="58"/>
        <end position="77"/>
    </location>
</feature>
<feature type="transmembrane region" description="Helical" evidence="5">
    <location>
        <begin position="84"/>
        <end position="101"/>
    </location>
</feature>
<keyword evidence="3 5" id="KW-1133">Transmembrane helix</keyword>
<gene>
    <name evidence="7" type="ordered locus">UWK_02387</name>
</gene>
<evidence type="ECO:0000259" key="6">
    <source>
        <dbReference type="PROSITE" id="PS50801"/>
    </source>
</evidence>
<evidence type="ECO:0000313" key="8">
    <source>
        <dbReference type="Proteomes" id="UP000011721"/>
    </source>
</evidence>
<evidence type="ECO:0000256" key="5">
    <source>
        <dbReference type="SAM" id="Phobius"/>
    </source>
</evidence>
<dbReference type="InterPro" id="IPR001902">
    <property type="entry name" value="SLC26A/SulP_fam"/>
</dbReference>
<dbReference type="Proteomes" id="UP000011721">
    <property type="component" value="Chromosome"/>
</dbReference>
<dbReference type="Pfam" id="PF01740">
    <property type="entry name" value="STAS"/>
    <property type="match status" value="1"/>
</dbReference>
<dbReference type="Pfam" id="PF00916">
    <property type="entry name" value="Sulfate_transp"/>
    <property type="match status" value="1"/>
</dbReference>
<keyword evidence="4 5" id="KW-0472">Membrane</keyword>
<evidence type="ECO:0000256" key="1">
    <source>
        <dbReference type="ARBA" id="ARBA00004141"/>
    </source>
</evidence>
<feature type="transmembrane region" description="Helical" evidence="5">
    <location>
        <begin position="386"/>
        <end position="403"/>
    </location>
</feature>
<dbReference type="STRING" id="1167006.UWK_02387"/>
<dbReference type="EMBL" id="CP003985">
    <property type="protein sequence ID" value="AGF78927.1"/>
    <property type="molecule type" value="Genomic_DNA"/>
</dbReference>
<dbReference type="RefSeq" id="WP_015404615.1">
    <property type="nucleotide sequence ID" value="NC_020304.1"/>
</dbReference>
<keyword evidence="2 5" id="KW-0812">Transmembrane</keyword>
<dbReference type="InterPro" id="IPR011547">
    <property type="entry name" value="SLC26A/SulP_dom"/>
</dbReference>
<feature type="transmembrane region" description="Helical" evidence="5">
    <location>
        <begin position="145"/>
        <end position="166"/>
    </location>
</feature>
<dbReference type="CDD" id="cd07042">
    <property type="entry name" value="STAS_SulP_like_sulfate_transporter"/>
    <property type="match status" value="1"/>
</dbReference>
<feature type="transmembrane region" description="Helical" evidence="5">
    <location>
        <begin position="234"/>
        <end position="253"/>
    </location>
</feature>
<feature type="transmembrane region" description="Helical" evidence="5">
    <location>
        <begin position="328"/>
        <end position="350"/>
    </location>
</feature>
<keyword evidence="8" id="KW-1185">Reference proteome</keyword>
<dbReference type="GO" id="GO:0016020">
    <property type="term" value="C:membrane"/>
    <property type="evidence" value="ECO:0007669"/>
    <property type="project" value="UniProtKB-SubCell"/>
</dbReference>
<accession>M1PBB3</accession>
<dbReference type="GO" id="GO:0055085">
    <property type="term" value="P:transmembrane transport"/>
    <property type="evidence" value="ECO:0007669"/>
    <property type="project" value="InterPro"/>
</dbReference>
<proteinExistence type="predicted"/>
<dbReference type="PATRIC" id="fig|1167006.5.peg.2593"/>
<dbReference type="NCBIfam" id="TIGR00815">
    <property type="entry name" value="sulP"/>
    <property type="match status" value="1"/>
</dbReference>
<feature type="transmembrane region" description="Helical" evidence="5">
    <location>
        <begin position="211"/>
        <end position="228"/>
    </location>
</feature>
<feature type="transmembrane region" description="Helical" evidence="5">
    <location>
        <begin position="186"/>
        <end position="204"/>
    </location>
</feature>
<evidence type="ECO:0000256" key="4">
    <source>
        <dbReference type="ARBA" id="ARBA00023136"/>
    </source>
</evidence>
<protein>
    <submittedName>
        <fullName evidence="7">High affinity sulfate transporter 1</fullName>
    </submittedName>
</protein>
<dbReference type="InterPro" id="IPR036513">
    <property type="entry name" value="STAS_dom_sf"/>
</dbReference>
<feature type="transmembrane region" description="Helical" evidence="5">
    <location>
        <begin position="107"/>
        <end position="125"/>
    </location>
</feature>
<dbReference type="SUPFAM" id="SSF52091">
    <property type="entry name" value="SpoIIaa-like"/>
    <property type="match status" value="1"/>
</dbReference>
<reference evidence="8" key="1">
    <citation type="journal article" date="2013" name="Stand. Genomic Sci.">
        <title>Complete genome sequence of Desulfocapsa sulfexigens, a marine deltaproteobacterium specialized in disproportionating inorganic sulfur compounds.</title>
        <authorList>
            <person name="Finster K.W."/>
            <person name="Kjeldsen K.U."/>
            <person name="Kube M."/>
            <person name="Reinhardt R."/>
            <person name="Mussmann M."/>
            <person name="Amann R."/>
            <person name="Schreiber L."/>
        </authorList>
    </citation>
    <scope>NUCLEOTIDE SEQUENCE [LARGE SCALE GENOMIC DNA]</scope>
    <source>
        <strain evidence="8">DSM 10523 / SB164P1</strain>
    </source>
</reference>
<organism evidence="7 8">
    <name type="scientific">Desulfocapsa sulfexigens (strain DSM 10523 / SB164P1)</name>
    <dbReference type="NCBI Taxonomy" id="1167006"/>
    <lineage>
        <taxon>Bacteria</taxon>
        <taxon>Pseudomonadati</taxon>
        <taxon>Thermodesulfobacteriota</taxon>
        <taxon>Desulfobulbia</taxon>
        <taxon>Desulfobulbales</taxon>
        <taxon>Desulfocapsaceae</taxon>
        <taxon>Desulfocapsa</taxon>
    </lineage>
</organism>
<evidence type="ECO:0000256" key="3">
    <source>
        <dbReference type="ARBA" id="ARBA00022989"/>
    </source>
</evidence>
<sequence length="585" mass="63557">MFVQKRSSRLARFFPFLSWLKGYSSQELRSDSLAGLTVAVVLIPQSMAYAMLAGMPPVYGLYAAAVTPVIGALWGSLRQLATGPIAIMSLLVLTTLTPLAEPGSADYISLAFTLSFMVGCLYLFLGTLRMGLIMSFISHSSVKGFTAAAALIIISTQLPHLFGISVGKHEYILPMLVNIVRELPSLNPYTCVMGIAALILISFIKHVNRNLPAGLIALVIGTVMVIVFDLDQKGIAVIGAIPVGLPSFNLPLVSFEMLSKLAGPTMVIALVSFAETYSVGKAISSQTKQKVNVNQELIGQGLANCIGSFFYCPPVSGSFSRSAINFAVGAKTGVSSILSSIIVVLSLLFLTQLFTSIPKAVLAALVINAVLLLFNPKEVFALLKKNRHDGIVAVTVFIMGLVIKPDYALLLGVMMSLIFFLWKTMHPVVVRITKDPELNMFVDGDLMDKPDCPQILQLRIDSEIYFGNAQFLVELISERLDALVAPIKFLILDFQAVSFVDLTGIDELRLLLEELDTRGVRPVFININPPVQKVFVSSGLSADIDAEMIFDGKGTATRKIFPILDHDYCRETCSIALFNECETVK</sequence>
<dbReference type="Gene3D" id="3.30.750.24">
    <property type="entry name" value="STAS domain"/>
    <property type="match status" value="1"/>
</dbReference>
<feature type="transmembrane region" description="Helical" evidence="5">
    <location>
        <begin position="356"/>
        <end position="374"/>
    </location>
</feature>
<dbReference type="HOGENOM" id="CLU_003182_13_2_7"/>
<dbReference type="PANTHER" id="PTHR11814">
    <property type="entry name" value="SULFATE TRANSPORTER"/>
    <property type="match status" value="1"/>
</dbReference>
<evidence type="ECO:0000256" key="2">
    <source>
        <dbReference type="ARBA" id="ARBA00022692"/>
    </source>
</evidence>
<feature type="transmembrane region" description="Helical" evidence="5">
    <location>
        <begin position="33"/>
        <end position="52"/>
    </location>
</feature>
<dbReference type="KEGG" id="dsf:UWK_02387"/>
<feature type="domain" description="STAS" evidence="6">
    <location>
        <begin position="453"/>
        <end position="560"/>
    </location>
</feature>
<dbReference type="InterPro" id="IPR002645">
    <property type="entry name" value="STAS_dom"/>
</dbReference>
<dbReference type="PROSITE" id="PS50801">
    <property type="entry name" value="STAS"/>
    <property type="match status" value="1"/>
</dbReference>